<dbReference type="Pfam" id="PF02558">
    <property type="entry name" value="ApbA"/>
    <property type="match status" value="1"/>
</dbReference>
<dbReference type="InterPro" id="IPR036291">
    <property type="entry name" value="NAD(P)-bd_dom_sf"/>
</dbReference>
<dbReference type="EC" id="1.1.1.169" evidence="3 10"/>
<sequence length="322" mass="33405">MRVVIVGVGAIGGTVGALLALAGQEVIGIARGRQLEAIRDKGLTLRSPQGVRVAELPVVAAPDEIDWRPDDAVLLCTKTQDTEAALAQLRLAGVDEQPVFCLQNGVENERLALRRFPNVHGVTVLLPAEFVVPGEIAAFGSPCEGIFDIGCFPGGADEADRALAELLTPVGIAGFVTEDVMASKYGKLILNLANIVGAAMGREAESADVKALLRAEAEAVLTAAGIGWQEVGDADPRRQELLKILPVEGAASVGSSTAQSLARGAGSIETDFLNGEIVLLGRLHGVPTPANAYFTRLAARMLAEGRAPGSVPREEVAAALGL</sequence>
<evidence type="ECO:0000259" key="11">
    <source>
        <dbReference type="Pfam" id="PF02558"/>
    </source>
</evidence>
<dbReference type="InterPro" id="IPR013332">
    <property type="entry name" value="KPR_N"/>
</dbReference>
<evidence type="ECO:0000256" key="3">
    <source>
        <dbReference type="ARBA" id="ARBA00013014"/>
    </source>
</evidence>
<dbReference type="Proteomes" id="UP001595443">
    <property type="component" value="Unassembled WGS sequence"/>
</dbReference>
<dbReference type="InterPro" id="IPR013328">
    <property type="entry name" value="6PGD_dom2"/>
</dbReference>
<dbReference type="InterPro" id="IPR051402">
    <property type="entry name" value="KPR-Related"/>
</dbReference>
<proteinExistence type="inferred from homology"/>
<comment type="pathway">
    <text evidence="1 10">Cofactor biosynthesis; (R)-pantothenate biosynthesis; (R)-pantoate from 3-methyl-2-oxobutanoate: step 2/2.</text>
</comment>
<comment type="catalytic activity">
    <reaction evidence="9 10">
        <text>(R)-pantoate + NADP(+) = 2-dehydropantoate + NADPH + H(+)</text>
        <dbReference type="Rhea" id="RHEA:16233"/>
        <dbReference type="ChEBI" id="CHEBI:11561"/>
        <dbReference type="ChEBI" id="CHEBI:15378"/>
        <dbReference type="ChEBI" id="CHEBI:15980"/>
        <dbReference type="ChEBI" id="CHEBI:57783"/>
        <dbReference type="ChEBI" id="CHEBI:58349"/>
        <dbReference type="EC" id="1.1.1.169"/>
    </reaction>
</comment>
<accession>A0ABV7AG42</accession>
<dbReference type="InterPro" id="IPR008927">
    <property type="entry name" value="6-PGluconate_DH-like_C_sf"/>
</dbReference>
<dbReference type="Pfam" id="PF08546">
    <property type="entry name" value="ApbA_C"/>
    <property type="match status" value="1"/>
</dbReference>
<evidence type="ECO:0000256" key="9">
    <source>
        <dbReference type="ARBA" id="ARBA00048793"/>
    </source>
</evidence>
<dbReference type="Gene3D" id="3.40.50.720">
    <property type="entry name" value="NAD(P)-binding Rossmann-like Domain"/>
    <property type="match status" value="1"/>
</dbReference>
<name>A0ABV7AG42_9RHOB</name>
<evidence type="ECO:0000256" key="2">
    <source>
        <dbReference type="ARBA" id="ARBA00007870"/>
    </source>
</evidence>
<dbReference type="NCBIfam" id="TIGR00745">
    <property type="entry name" value="apbA_panE"/>
    <property type="match status" value="1"/>
</dbReference>
<evidence type="ECO:0000256" key="5">
    <source>
        <dbReference type="ARBA" id="ARBA00022655"/>
    </source>
</evidence>
<evidence type="ECO:0000259" key="12">
    <source>
        <dbReference type="Pfam" id="PF08546"/>
    </source>
</evidence>
<dbReference type="RefSeq" id="WP_377832991.1">
    <property type="nucleotide sequence ID" value="NZ_JBHRSK010000004.1"/>
</dbReference>
<evidence type="ECO:0000256" key="6">
    <source>
        <dbReference type="ARBA" id="ARBA00022857"/>
    </source>
</evidence>
<gene>
    <name evidence="13" type="ORF">ACFOES_09475</name>
</gene>
<dbReference type="InterPro" id="IPR003710">
    <property type="entry name" value="ApbA"/>
</dbReference>
<dbReference type="SUPFAM" id="SSF51735">
    <property type="entry name" value="NAD(P)-binding Rossmann-fold domains"/>
    <property type="match status" value="1"/>
</dbReference>
<comment type="similarity">
    <text evidence="2 10">Belongs to the ketopantoate reductase family.</text>
</comment>
<dbReference type="InterPro" id="IPR013752">
    <property type="entry name" value="KPA_reductase"/>
</dbReference>
<keyword evidence="5 10" id="KW-0566">Pantothenate biosynthesis</keyword>
<evidence type="ECO:0000256" key="1">
    <source>
        <dbReference type="ARBA" id="ARBA00004994"/>
    </source>
</evidence>
<keyword evidence="6 10" id="KW-0521">NADP</keyword>
<evidence type="ECO:0000313" key="14">
    <source>
        <dbReference type="Proteomes" id="UP001595443"/>
    </source>
</evidence>
<feature type="domain" description="Ketopantoate reductase N-terminal" evidence="11">
    <location>
        <begin position="3"/>
        <end position="152"/>
    </location>
</feature>
<evidence type="ECO:0000256" key="10">
    <source>
        <dbReference type="RuleBase" id="RU362068"/>
    </source>
</evidence>
<dbReference type="PANTHER" id="PTHR21708">
    <property type="entry name" value="PROBABLE 2-DEHYDROPANTOATE 2-REDUCTASE"/>
    <property type="match status" value="1"/>
</dbReference>
<evidence type="ECO:0000256" key="8">
    <source>
        <dbReference type="ARBA" id="ARBA00032024"/>
    </source>
</evidence>
<protein>
    <recommendedName>
        <fullName evidence="4 10">2-dehydropantoate 2-reductase</fullName>
        <ecNumber evidence="3 10">1.1.1.169</ecNumber>
    </recommendedName>
    <alternativeName>
        <fullName evidence="8 10">Ketopantoate reductase</fullName>
    </alternativeName>
</protein>
<feature type="domain" description="Ketopantoate reductase C-terminal" evidence="12">
    <location>
        <begin position="195"/>
        <end position="298"/>
    </location>
</feature>
<dbReference type="PANTHER" id="PTHR21708:SF26">
    <property type="entry name" value="2-DEHYDROPANTOATE 2-REDUCTASE"/>
    <property type="match status" value="1"/>
</dbReference>
<evidence type="ECO:0000256" key="7">
    <source>
        <dbReference type="ARBA" id="ARBA00023002"/>
    </source>
</evidence>
<keyword evidence="14" id="KW-1185">Reference proteome</keyword>
<comment type="caution">
    <text evidence="13">The sequence shown here is derived from an EMBL/GenBank/DDBJ whole genome shotgun (WGS) entry which is preliminary data.</text>
</comment>
<dbReference type="SUPFAM" id="SSF48179">
    <property type="entry name" value="6-phosphogluconate dehydrogenase C-terminal domain-like"/>
    <property type="match status" value="1"/>
</dbReference>
<evidence type="ECO:0000256" key="4">
    <source>
        <dbReference type="ARBA" id="ARBA00019465"/>
    </source>
</evidence>
<organism evidence="13 14">
    <name type="scientific">Acidimangrovimonas pyrenivorans</name>
    <dbReference type="NCBI Taxonomy" id="2030798"/>
    <lineage>
        <taxon>Bacteria</taxon>
        <taxon>Pseudomonadati</taxon>
        <taxon>Pseudomonadota</taxon>
        <taxon>Alphaproteobacteria</taxon>
        <taxon>Rhodobacterales</taxon>
        <taxon>Paracoccaceae</taxon>
        <taxon>Acidimangrovimonas</taxon>
    </lineage>
</organism>
<dbReference type="EMBL" id="JBHRSK010000004">
    <property type="protein sequence ID" value="MFC2968324.1"/>
    <property type="molecule type" value="Genomic_DNA"/>
</dbReference>
<comment type="function">
    <text evidence="10">Catalyzes the NADPH-dependent reduction of ketopantoate into pantoic acid.</text>
</comment>
<dbReference type="Gene3D" id="1.10.1040.10">
    <property type="entry name" value="N-(1-d-carboxylethyl)-l-norvaline Dehydrogenase, domain 2"/>
    <property type="match status" value="1"/>
</dbReference>
<evidence type="ECO:0000313" key="13">
    <source>
        <dbReference type="EMBL" id="MFC2968324.1"/>
    </source>
</evidence>
<keyword evidence="7 10" id="KW-0560">Oxidoreductase</keyword>
<reference evidence="14" key="1">
    <citation type="journal article" date="2019" name="Int. J. Syst. Evol. Microbiol.">
        <title>The Global Catalogue of Microorganisms (GCM) 10K type strain sequencing project: providing services to taxonomists for standard genome sequencing and annotation.</title>
        <authorList>
            <consortium name="The Broad Institute Genomics Platform"/>
            <consortium name="The Broad Institute Genome Sequencing Center for Infectious Disease"/>
            <person name="Wu L."/>
            <person name="Ma J."/>
        </authorList>
    </citation>
    <scope>NUCLEOTIDE SEQUENCE [LARGE SCALE GENOMIC DNA]</scope>
    <source>
        <strain evidence="14">KCTC 62192</strain>
    </source>
</reference>